<dbReference type="Proteomes" id="UP000631535">
    <property type="component" value="Unassembled WGS sequence"/>
</dbReference>
<dbReference type="EMBL" id="BMMP01000023">
    <property type="protein sequence ID" value="GGO57155.1"/>
    <property type="molecule type" value="Genomic_DNA"/>
</dbReference>
<accession>A0ABQ2MTI1</accession>
<comment type="caution">
    <text evidence="2">The sequence shown here is derived from an EMBL/GenBank/DDBJ whole genome shotgun (WGS) entry which is preliminary data.</text>
</comment>
<reference evidence="3" key="1">
    <citation type="journal article" date="2019" name="Int. J. Syst. Evol. Microbiol.">
        <title>The Global Catalogue of Microorganisms (GCM) 10K type strain sequencing project: providing services to taxonomists for standard genome sequencing and annotation.</title>
        <authorList>
            <consortium name="The Broad Institute Genomics Platform"/>
            <consortium name="The Broad Institute Genome Sequencing Center for Infectious Disease"/>
            <person name="Wu L."/>
            <person name="Ma J."/>
        </authorList>
    </citation>
    <scope>NUCLEOTIDE SEQUENCE [LARGE SCALE GENOMIC DNA]</scope>
    <source>
        <strain evidence="3">CGMCC 4.7178</strain>
    </source>
</reference>
<name>A0ABQ2MTI1_9ACTN</name>
<feature type="region of interest" description="Disordered" evidence="1">
    <location>
        <begin position="21"/>
        <end position="98"/>
    </location>
</feature>
<proteinExistence type="predicted"/>
<feature type="compositionally biased region" description="Polar residues" evidence="1">
    <location>
        <begin position="21"/>
        <end position="31"/>
    </location>
</feature>
<evidence type="ECO:0000256" key="1">
    <source>
        <dbReference type="SAM" id="MobiDB-lite"/>
    </source>
</evidence>
<evidence type="ECO:0000313" key="2">
    <source>
        <dbReference type="EMBL" id="GGO57155.1"/>
    </source>
</evidence>
<evidence type="ECO:0000313" key="3">
    <source>
        <dbReference type="Proteomes" id="UP000631535"/>
    </source>
</evidence>
<protein>
    <submittedName>
        <fullName evidence="2">Uncharacterized protein</fullName>
    </submittedName>
</protein>
<sequence length="98" mass="10101">MRSVTDRVYAVTHGIGGVAHFTSNTPSSLTEGQADVTGREQGAPSHSVRGAPVPVSTGSCDRRVSGMGVGRASQASGRATVRTPCVPEPDYFRPECGA</sequence>
<keyword evidence="3" id="KW-1185">Reference proteome</keyword>
<organism evidence="2 3">
    <name type="scientific">Streptomyces daqingensis</name>
    <dbReference type="NCBI Taxonomy" id="1472640"/>
    <lineage>
        <taxon>Bacteria</taxon>
        <taxon>Bacillati</taxon>
        <taxon>Actinomycetota</taxon>
        <taxon>Actinomycetes</taxon>
        <taxon>Kitasatosporales</taxon>
        <taxon>Streptomycetaceae</taxon>
        <taxon>Streptomyces</taxon>
    </lineage>
</organism>
<gene>
    <name evidence="2" type="ORF">GCM10012287_52380</name>
</gene>